<dbReference type="PANTHER" id="PTHR37312:SF1">
    <property type="entry name" value="MEMBRANE-BOUND ACYLTRANSFERASE YKRP-RELATED"/>
    <property type="match status" value="1"/>
</dbReference>
<reference evidence="4 5" key="1">
    <citation type="submission" date="2021-02" db="EMBL/GenBank/DDBJ databases">
        <title>Lactate utilizing bacteria of the human gut.</title>
        <authorList>
            <person name="Sheridan P.O."/>
        </authorList>
    </citation>
    <scope>NUCLEOTIDE SEQUENCE [LARGE SCALE GENOMIC DNA]</scope>
    <source>
        <strain evidence="4 5">HTF-83D</strain>
    </source>
</reference>
<comment type="caution">
    <text evidence="4">The sequence shown here is derived from an EMBL/GenBank/DDBJ whole genome shotgun (WGS) entry which is preliminary data.</text>
</comment>
<dbReference type="Proteomes" id="UP001315001">
    <property type="component" value="Unassembled WGS sequence"/>
</dbReference>
<dbReference type="EMBL" id="JAFIQO010000111">
    <property type="protein sequence ID" value="MBP0056799.1"/>
    <property type="molecule type" value="Genomic_DNA"/>
</dbReference>
<evidence type="ECO:0000313" key="4">
    <source>
        <dbReference type="EMBL" id="MBP0056799.1"/>
    </source>
</evidence>
<gene>
    <name evidence="4" type="ORF">JYQ75_05205</name>
</gene>
<dbReference type="RefSeq" id="WP_209293301.1">
    <property type="nucleotide sequence ID" value="NZ_JAFIQO010000111.1"/>
</dbReference>
<feature type="transmembrane region" description="Helical" evidence="2">
    <location>
        <begin position="88"/>
        <end position="109"/>
    </location>
</feature>
<organism evidence="4 5">
    <name type="scientific">Anaerobutyricum soehngenii</name>
    <dbReference type="NCBI Taxonomy" id="105843"/>
    <lineage>
        <taxon>Bacteria</taxon>
        <taxon>Bacillati</taxon>
        <taxon>Bacillota</taxon>
        <taxon>Clostridia</taxon>
        <taxon>Lachnospirales</taxon>
        <taxon>Lachnospiraceae</taxon>
        <taxon>Anaerobutyricum</taxon>
    </lineage>
</organism>
<keyword evidence="2" id="KW-1133">Transmembrane helix</keyword>
<feature type="transmembrane region" description="Helical" evidence="2">
    <location>
        <begin position="163"/>
        <end position="179"/>
    </location>
</feature>
<keyword evidence="4" id="KW-0808">Transferase</keyword>
<feature type="transmembrane region" description="Helical" evidence="2">
    <location>
        <begin position="248"/>
        <end position="269"/>
    </location>
</feature>
<keyword evidence="5" id="KW-1185">Reference proteome</keyword>
<evidence type="ECO:0000259" key="3">
    <source>
        <dbReference type="Pfam" id="PF01757"/>
    </source>
</evidence>
<evidence type="ECO:0000313" key="5">
    <source>
        <dbReference type="Proteomes" id="UP001315001"/>
    </source>
</evidence>
<dbReference type="InterPro" id="IPR052734">
    <property type="entry name" value="Nod_factor_acetyltransferase"/>
</dbReference>
<dbReference type="Pfam" id="PF01757">
    <property type="entry name" value="Acyl_transf_3"/>
    <property type="match status" value="1"/>
</dbReference>
<protein>
    <submittedName>
        <fullName evidence="4">Acyltransferase family protein</fullName>
    </submittedName>
</protein>
<feature type="domain" description="Acyltransferase 3" evidence="3">
    <location>
        <begin position="32"/>
        <end position="323"/>
    </location>
</feature>
<feature type="transmembrane region" description="Helical" evidence="2">
    <location>
        <begin position="56"/>
        <end position="76"/>
    </location>
</feature>
<name>A0ABS3ZIS2_9FIRM</name>
<keyword evidence="2" id="KW-0812">Transmembrane</keyword>
<evidence type="ECO:0000256" key="2">
    <source>
        <dbReference type="SAM" id="Phobius"/>
    </source>
</evidence>
<keyword evidence="2" id="KW-0472">Membrane</keyword>
<keyword evidence="4" id="KW-0012">Acyltransferase</keyword>
<feature type="transmembrane region" description="Helical" evidence="2">
    <location>
        <begin position="129"/>
        <end position="151"/>
    </location>
</feature>
<feature type="transmembrane region" description="Helical" evidence="2">
    <location>
        <begin position="218"/>
        <end position="236"/>
    </location>
</feature>
<dbReference type="GO" id="GO:0016746">
    <property type="term" value="F:acyltransferase activity"/>
    <property type="evidence" value="ECO:0007669"/>
    <property type="project" value="UniProtKB-KW"/>
</dbReference>
<evidence type="ECO:0000256" key="1">
    <source>
        <dbReference type="SAM" id="MobiDB-lite"/>
    </source>
</evidence>
<feature type="transmembrane region" description="Helical" evidence="2">
    <location>
        <begin position="185"/>
        <end position="202"/>
    </location>
</feature>
<feature type="transmembrane region" description="Helical" evidence="2">
    <location>
        <begin position="312"/>
        <end position="330"/>
    </location>
</feature>
<feature type="region of interest" description="Disordered" evidence="1">
    <location>
        <begin position="1"/>
        <end position="23"/>
    </location>
</feature>
<dbReference type="InterPro" id="IPR002656">
    <property type="entry name" value="Acyl_transf_3_dom"/>
</dbReference>
<sequence length="342" mass="39827">MILRAEQSRAEQSRAEQSRAEQSRAEQSRARYLDIAKGIGISLVVLGHLLERTQFLRILIYSFHMPLFFIISGSLNKKSTLSQCFKKGFRKLVIPVYQILAFDALLKILKCMVKGDVYPSLTEWINGLLIHGGILWNAPVWFLMTLFMCRLAICFCDYLNEKITFVFVAGCIFICTFSVNTKFPQWWLTNVIMSFPFFWYGMRKKPCNIFKNSRKKNILFIILSFMLILVARWNGYTDINIQCNGKNYLLFLFTGIAGTWIVVELSKWIEKLKISNVLELVGKNSFIILLSHYYICRGIIPEGIKYLKISSNYVLQIFLAIIIMGTYYCIFKIKQREKEIGY</sequence>
<proteinExistence type="predicted"/>
<dbReference type="PANTHER" id="PTHR37312">
    <property type="entry name" value="MEMBRANE-BOUND ACYLTRANSFERASE YKRP-RELATED"/>
    <property type="match status" value="1"/>
</dbReference>
<accession>A0ABS3ZIS2</accession>